<geneLocation type="plasmid" evidence="1 2">
    <name>pPF72-2</name>
</geneLocation>
<proteinExistence type="predicted"/>
<dbReference type="EMBL" id="CP011809">
    <property type="protein sequence ID" value="AKM33542.1"/>
    <property type="molecule type" value="Genomic_DNA"/>
</dbReference>
<dbReference type="Proteomes" id="UP000035651">
    <property type="component" value="Plasmid pPF72-2"/>
</dbReference>
<evidence type="ECO:0008006" key="3">
    <source>
        <dbReference type="Google" id="ProtNLM"/>
    </source>
</evidence>
<name>A0A0H3X0R1_9BURK</name>
<gene>
    <name evidence="1" type="ORF">AB870_25595</name>
</gene>
<dbReference type="PATRIC" id="fig|656179.3.peg.5516"/>
<evidence type="ECO:0000313" key="2">
    <source>
        <dbReference type="Proteomes" id="UP000035651"/>
    </source>
</evidence>
<dbReference type="InterPro" id="IPR011990">
    <property type="entry name" value="TPR-like_helical_dom_sf"/>
</dbReference>
<dbReference type="SUPFAM" id="SSF48452">
    <property type="entry name" value="TPR-like"/>
    <property type="match status" value="2"/>
</dbReference>
<dbReference type="AlphaFoldDB" id="A0A0H3X0R1"/>
<protein>
    <recommendedName>
        <fullName evidence="3">Tetratricopeptide repeat protein</fullName>
    </recommendedName>
</protein>
<keyword evidence="2" id="KW-1185">Reference proteome</keyword>
<dbReference type="Gene3D" id="1.25.40.10">
    <property type="entry name" value="Tetratricopeptide repeat domain"/>
    <property type="match status" value="2"/>
</dbReference>
<reference evidence="1" key="1">
    <citation type="submission" date="2016-06" db="EMBL/GenBank/DDBJ databases">
        <title>Complete Genome Sequence of Pandoraea faecigallinarum DSM-23572.</title>
        <authorList>
            <person name="Yong D."/>
            <person name="Ee R."/>
            <person name="Lim Y.-L."/>
            <person name="Yin W.-F."/>
            <person name="Chan K.-G."/>
        </authorList>
    </citation>
    <scope>NUCLEOTIDE SEQUENCE</scope>
    <source>
        <strain evidence="1">DSM 23572</strain>
        <plasmid evidence="1">pPF72-2</plasmid>
    </source>
</reference>
<sequence length="459" mass="50250">MVWPKYECDGPLTVVFIGILDTCLKHCLMGNHPSIERQARPGYPHLSPIREAALVHTRTLDVTREQDVVEAYEAIIHMGMRGTVNDSVFHGGTKAERLPAIATLVLCKRADEQGGASTEHIPGNRDRALTTLAAHLWPTEMAQLVQSLEPGVEVQGVCQYLAQADRLCLAAHVLRAQDHTDHDDISDAIARAVAAGSTRAEALARVESKHRELTDVLTRAAETYKKATQAYMAVGRAEQAITTTRSAGDTHVVLAKILRSMDRYERAARAFEAGAAAYTDAGHSTEAAETDRDAANAYTALAEVYERGGLHKRAADAYELAADAYWRAAKSYTQAQQPDQARKAYEMAADAYWKAAESYTQAQQPDQARKAYELAADTEMRAERYALGANAYMAAGLPWQAGDAYKLAGFHEQAVDAYELAADTDMQAHRYARAGDFYMLAGLRAQAVDAYQRAAKADR</sequence>
<accession>A0A0H3X0R1</accession>
<dbReference type="KEGG" id="pfg:AB870_25595"/>
<keyword evidence="1" id="KW-0614">Plasmid</keyword>
<evidence type="ECO:0000313" key="1">
    <source>
        <dbReference type="EMBL" id="AKM33542.1"/>
    </source>
</evidence>
<organism evidence="1 2">
    <name type="scientific">Pandoraea faecigallinarum</name>
    <dbReference type="NCBI Taxonomy" id="656179"/>
    <lineage>
        <taxon>Bacteria</taxon>
        <taxon>Pseudomonadati</taxon>
        <taxon>Pseudomonadota</taxon>
        <taxon>Betaproteobacteria</taxon>
        <taxon>Burkholderiales</taxon>
        <taxon>Burkholderiaceae</taxon>
        <taxon>Pandoraea</taxon>
    </lineage>
</organism>